<accession>E6LNC5</accession>
<dbReference type="AlphaFoldDB" id="E6LNC5"/>
<dbReference type="HOGENOM" id="CLU_2700167_0_0_9"/>
<name>E6LNC5_9FIRM</name>
<reference evidence="1 2" key="1">
    <citation type="submission" date="2010-12" db="EMBL/GenBank/DDBJ databases">
        <authorList>
            <person name="Muzny D."/>
            <person name="Qin X."/>
            <person name="Deng J."/>
            <person name="Jiang H."/>
            <person name="Liu Y."/>
            <person name="Qu J."/>
            <person name="Song X.-Z."/>
            <person name="Zhang L."/>
            <person name="Thornton R."/>
            <person name="Coyle M."/>
            <person name="Francisco L."/>
            <person name="Jackson L."/>
            <person name="Javaid M."/>
            <person name="Korchina V."/>
            <person name="Kovar C."/>
            <person name="Mata R."/>
            <person name="Mathew T."/>
            <person name="Ngo R."/>
            <person name="Nguyen L."/>
            <person name="Nguyen N."/>
            <person name="Okwuonu G."/>
            <person name="Ongeri F."/>
            <person name="Pham C."/>
            <person name="Simmons D."/>
            <person name="Wilczek-Boney K."/>
            <person name="Hale W."/>
            <person name="Jakkamsetti A."/>
            <person name="Pham P."/>
            <person name="Ruth R."/>
            <person name="San Lucas F."/>
            <person name="Warren J."/>
            <person name="Zhang J."/>
            <person name="Zhao Z."/>
            <person name="Zhou C."/>
            <person name="Zhu D."/>
            <person name="Lee S."/>
            <person name="Bess C."/>
            <person name="Blankenburg K."/>
            <person name="Forbes L."/>
            <person name="Fu Q."/>
            <person name="Gubbala S."/>
            <person name="Hirani K."/>
            <person name="Jayaseelan J.C."/>
            <person name="Lara F."/>
            <person name="Munidasa M."/>
            <person name="Palculict T."/>
            <person name="Patil S."/>
            <person name="Pu L.-L."/>
            <person name="Saada N."/>
            <person name="Tang L."/>
            <person name="Weissenberger G."/>
            <person name="Zhu Y."/>
            <person name="Hemphill L."/>
            <person name="Shang Y."/>
            <person name="Youmans B."/>
            <person name="Ayvaz T."/>
            <person name="Ross M."/>
            <person name="Santibanez J."/>
            <person name="Aqrawi P."/>
            <person name="Gross S."/>
            <person name="Joshi V."/>
            <person name="Fowler G."/>
            <person name="Nazareth L."/>
            <person name="Reid J."/>
            <person name="Worley K."/>
            <person name="Petrosino J."/>
            <person name="Highlander S."/>
            <person name="Gibbs R."/>
        </authorList>
    </citation>
    <scope>NUCLEOTIDE SEQUENCE [LARGE SCALE GENOMIC DNA]</scope>
    <source>
        <strain evidence="1 2">DSM 3986</strain>
    </source>
</reference>
<dbReference type="Proteomes" id="UP000003434">
    <property type="component" value="Unassembled WGS sequence"/>
</dbReference>
<proteinExistence type="predicted"/>
<evidence type="ECO:0000313" key="1">
    <source>
        <dbReference type="EMBL" id="EFU76622.1"/>
    </source>
</evidence>
<evidence type="ECO:0000313" key="2">
    <source>
        <dbReference type="Proteomes" id="UP000003434"/>
    </source>
</evidence>
<dbReference type="EMBL" id="AEPW01000057">
    <property type="protein sequence ID" value="EFU76622.1"/>
    <property type="molecule type" value="Genomic_DNA"/>
</dbReference>
<gene>
    <name evidence="1" type="ORF">HMPREF0381_1460</name>
</gene>
<dbReference type="eggNOG" id="ENOG5030VZ2">
    <property type="taxonomic scope" value="Bacteria"/>
</dbReference>
<sequence length="73" mass="8774">MKMSLEVQFVFLGREEKVKLYMDMTNSEKIPIARRDRYDNVADTYFDQEREYVAGGLSKFYLPLIVPNKKRKY</sequence>
<organism evidence="1 2">
    <name type="scientific">Lachnoanaerobaculum saburreum DSM 3986</name>
    <dbReference type="NCBI Taxonomy" id="887325"/>
    <lineage>
        <taxon>Bacteria</taxon>
        <taxon>Bacillati</taxon>
        <taxon>Bacillota</taxon>
        <taxon>Clostridia</taxon>
        <taxon>Lachnospirales</taxon>
        <taxon>Lachnospiraceae</taxon>
        <taxon>Lachnoanaerobaculum</taxon>
    </lineage>
</organism>
<protein>
    <submittedName>
        <fullName evidence="1">Uncharacterized protein</fullName>
    </submittedName>
</protein>
<comment type="caution">
    <text evidence="1">The sequence shown here is derived from an EMBL/GenBank/DDBJ whole genome shotgun (WGS) entry which is preliminary data.</text>
</comment>